<dbReference type="Gene3D" id="3.40.50.2000">
    <property type="entry name" value="Glycogen Phosphorylase B"/>
    <property type="match status" value="4"/>
</dbReference>
<evidence type="ECO:0000313" key="4">
    <source>
        <dbReference type="Proteomes" id="UP000638570"/>
    </source>
</evidence>
<evidence type="ECO:0000259" key="1">
    <source>
        <dbReference type="Pfam" id="PF00534"/>
    </source>
</evidence>
<evidence type="ECO:0000313" key="3">
    <source>
        <dbReference type="EMBL" id="MBL1377758.1"/>
    </source>
</evidence>
<accession>A0ABS1QSB0</accession>
<dbReference type="Pfam" id="PF00534">
    <property type="entry name" value="Glycos_transf_1"/>
    <property type="match status" value="2"/>
</dbReference>
<sequence>MDQLIEHAISLANQPAIPLLAPIKNRIAYVVSHGQSYASNGYAIRTQGVAKALNGQGFETLCFVRPGRPWDLGVEKGSIQPEMQVDGVRYIHSRWLQDKRPKGKINLFNATVDRLVHLLRLYRPSVVLAASNHEIGLPAWAAAKQLGLPFHYEVRGFWEVSRASRQPGWEKTDEYQQHYTHESFLAQHADQLYTLNSHMQRELVQRGAKPGSIHLVPNSVSELPRTHTTNSSSTRKQLGIPENAFVLGYIGAITEYEGLEQLLEALAELKKTPVTQPVHALIVGGYSPVNQQAQPEKASILDELKTRAKQLGVSSQITWTGRVEHGQLPAYFAAVNATVIPRKPLPVCELVSAIKPLEYLSYGKPIIASNVAPQAELLQQGKLGWLYQKGDAKALAAMVLQVQRANKEEIKVKTEAGIIAIKSYYLWHQSIQPLVAGLNMAQAPRQEELSELKKQELSVGSVEKTIPDDQPSSLCVQPIPLPPGKNTVTAEQKLLLDEKLKIVYQADGFKGVHEFIKMQTAGRNEKFLAFCQVKGANVVLAGGDAEQACLLAEQALKTDLSATTLRSAARVFYNAAKIKRAIELVDKLESSLGKANDNDAKFISEVRGRAKLIEWAEMPASKRVQPKIKQRVLNVLAFSLPYTSVGYATRSHGLARGIKRGNWDVRPYTRPGFPYDFKPELVGNILPEKDDIDDITYHRILENSRTEKNEVEYLIDSISYWEKIIDSEQPEIIHAASNYVTALPALIAARRKGVPFIYEIRGFWEVTRSSRDSSFANTAKYRYMQLFERLVVNQSDRIITITTAMKELLVKNGAKEDKIAIAFNSVDPDRFLPRAPNKTLASKIGIPENIPVIGYIGSFVDYEGLDDLIEAVSFLRDDGVECRLLLVGDGAITESLKHKIIDLKLHDIVLMTGRVPHDEVEDYYSLIDIAPFPRKPWEVCELVSPLKPFEAMALQKAVVVSNTRALNEIVKDGYNGIVFNKGCSISLKNSLLTLIKNKALRAEIGENARNWIIDERSWNVAGKACIEEYSKLI</sequence>
<feature type="domain" description="Glycosyltransferase subfamily 4-like N-terminal" evidence="2">
    <location>
        <begin position="40"/>
        <end position="218"/>
    </location>
</feature>
<organism evidence="3 4">
    <name type="scientific">Zobellella iuensis</name>
    <dbReference type="NCBI Taxonomy" id="2803811"/>
    <lineage>
        <taxon>Bacteria</taxon>
        <taxon>Pseudomonadati</taxon>
        <taxon>Pseudomonadota</taxon>
        <taxon>Gammaproteobacteria</taxon>
        <taxon>Aeromonadales</taxon>
        <taxon>Aeromonadaceae</taxon>
        <taxon>Zobellella</taxon>
    </lineage>
</organism>
<dbReference type="EMBL" id="JAERTZ010000023">
    <property type="protein sequence ID" value="MBL1377758.1"/>
    <property type="molecule type" value="Genomic_DNA"/>
</dbReference>
<name>A0ABS1QSB0_9GAMM</name>
<keyword evidence="4" id="KW-1185">Reference proteome</keyword>
<evidence type="ECO:0000259" key="2">
    <source>
        <dbReference type="Pfam" id="PF13579"/>
    </source>
</evidence>
<dbReference type="PANTHER" id="PTHR45947:SF3">
    <property type="entry name" value="SULFOQUINOVOSYL TRANSFERASE SQD2"/>
    <property type="match status" value="1"/>
</dbReference>
<proteinExistence type="predicted"/>
<dbReference type="InterPro" id="IPR050194">
    <property type="entry name" value="Glycosyltransferase_grp1"/>
</dbReference>
<dbReference type="InterPro" id="IPR028098">
    <property type="entry name" value="Glyco_trans_4-like_N"/>
</dbReference>
<dbReference type="InterPro" id="IPR001296">
    <property type="entry name" value="Glyco_trans_1"/>
</dbReference>
<dbReference type="RefSeq" id="WP_202084995.1">
    <property type="nucleotide sequence ID" value="NZ_JAERTZ010000023.1"/>
</dbReference>
<dbReference type="CDD" id="cd03794">
    <property type="entry name" value="GT4_WbuB-like"/>
    <property type="match status" value="1"/>
</dbReference>
<feature type="domain" description="Glycosyl transferase family 1" evidence="1">
    <location>
        <begin position="234"/>
        <end position="406"/>
    </location>
</feature>
<feature type="domain" description="Glycosyltransferase subfamily 4-like N-terminal" evidence="2">
    <location>
        <begin position="646"/>
        <end position="821"/>
    </location>
</feature>
<reference evidence="4" key="1">
    <citation type="submission" date="2021-01" db="EMBL/GenBank/DDBJ databases">
        <title>Genome public.</title>
        <authorList>
            <person name="Liu C."/>
            <person name="Sun Q."/>
        </authorList>
    </citation>
    <scope>NUCLEOTIDE SEQUENCE [LARGE SCALE GENOMIC DNA]</scope>
    <source>
        <strain evidence="4">CGMCC 1.18722</strain>
    </source>
</reference>
<protein>
    <submittedName>
        <fullName evidence="3">Glycosyltransferase</fullName>
    </submittedName>
</protein>
<dbReference type="SUPFAM" id="SSF53756">
    <property type="entry name" value="UDP-Glycosyltransferase/glycogen phosphorylase"/>
    <property type="match status" value="2"/>
</dbReference>
<dbReference type="Pfam" id="PF13579">
    <property type="entry name" value="Glyco_trans_4_4"/>
    <property type="match status" value="2"/>
</dbReference>
<dbReference type="PANTHER" id="PTHR45947">
    <property type="entry name" value="SULFOQUINOVOSYL TRANSFERASE SQD2"/>
    <property type="match status" value="1"/>
</dbReference>
<dbReference type="Proteomes" id="UP000638570">
    <property type="component" value="Unassembled WGS sequence"/>
</dbReference>
<gene>
    <name evidence="3" type="ORF">JKV55_10495</name>
</gene>
<feature type="domain" description="Glycosyl transferase family 1" evidence="1">
    <location>
        <begin position="841"/>
        <end position="1011"/>
    </location>
</feature>
<comment type="caution">
    <text evidence="3">The sequence shown here is derived from an EMBL/GenBank/DDBJ whole genome shotgun (WGS) entry which is preliminary data.</text>
</comment>